<feature type="transmembrane region" description="Helical" evidence="1">
    <location>
        <begin position="99"/>
        <end position="120"/>
    </location>
</feature>
<gene>
    <name evidence="2" type="ORF">DWB68_12750</name>
</gene>
<feature type="transmembrane region" description="Helical" evidence="1">
    <location>
        <begin position="33"/>
        <end position="54"/>
    </location>
</feature>
<evidence type="ECO:0000313" key="3">
    <source>
        <dbReference type="Proteomes" id="UP000265419"/>
    </source>
</evidence>
<organism evidence="2 3">
    <name type="scientific">Galactobacter valiniphilus</name>
    <dbReference type="NCBI Taxonomy" id="2676122"/>
    <lineage>
        <taxon>Bacteria</taxon>
        <taxon>Bacillati</taxon>
        <taxon>Actinomycetota</taxon>
        <taxon>Actinomycetes</taxon>
        <taxon>Micrococcales</taxon>
        <taxon>Micrococcaceae</taxon>
        <taxon>Galactobacter</taxon>
    </lineage>
</organism>
<reference evidence="2 3" key="1">
    <citation type="submission" date="2018-07" db="EMBL/GenBank/DDBJ databases">
        <title>Arthrobacter sp. nov., isolated from raw cow's milk with high bacterial count.</title>
        <authorList>
            <person name="Hahne J."/>
            <person name="Isele D."/>
            <person name="Lipski A."/>
        </authorList>
    </citation>
    <scope>NUCLEOTIDE SEQUENCE [LARGE SCALE GENOMIC DNA]</scope>
    <source>
        <strain evidence="2 3">JZ R-35</strain>
    </source>
</reference>
<evidence type="ECO:0008006" key="4">
    <source>
        <dbReference type="Google" id="ProtNLM"/>
    </source>
</evidence>
<evidence type="ECO:0000313" key="2">
    <source>
        <dbReference type="EMBL" id="RII41385.1"/>
    </source>
</evidence>
<feature type="transmembrane region" description="Helical" evidence="1">
    <location>
        <begin position="127"/>
        <end position="154"/>
    </location>
</feature>
<evidence type="ECO:0000256" key="1">
    <source>
        <dbReference type="SAM" id="Phobius"/>
    </source>
</evidence>
<protein>
    <recommendedName>
        <fullName evidence="4">Phosphoesterase PA-phosphatase</fullName>
    </recommendedName>
</protein>
<dbReference type="EMBL" id="QQXK01000028">
    <property type="protein sequence ID" value="RII41385.1"/>
    <property type="molecule type" value="Genomic_DNA"/>
</dbReference>
<feature type="transmembrane region" description="Helical" evidence="1">
    <location>
        <begin position="166"/>
        <end position="186"/>
    </location>
</feature>
<proteinExistence type="predicted"/>
<sequence length="188" mass="19753">MERLAGLVSHLAPPALLVSLLLLGLPLRVPGVGWGYASLALLFTTGQPWLALLWARWKGRVSDLHVTRREQRWPLLLFCLVLIVVGLGLLAWTGAPSAMVRQVLLVLAGLLVTGLVTLGWKISIHAAVAAFVFFTAGAGDVVGAHAAAAGLALVCWSRVKLSHHTPAQVAAGSLVGIVVSLAGWFLPA</sequence>
<keyword evidence="1" id="KW-0472">Membrane</keyword>
<dbReference type="AlphaFoldDB" id="A0A399J797"/>
<dbReference type="Proteomes" id="UP000265419">
    <property type="component" value="Unassembled WGS sequence"/>
</dbReference>
<keyword evidence="1" id="KW-1133">Transmembrane helix</keyword>
<dbReference type="RefSeq" id="WP_119425505.1">
    <property type="nucleotide sequence ID" value="NZ_QQXK01000028.1"/>
</dbReference>
<feature type="transmembrane region" description="Helical" evidence="1">
    <location>
        <begin position="75"/>
        <end position="93"/>
    </location>
</feature>
<keyword evidence="3" id="KW-1185">Reference proteome</keyword>
<keyword evidence="1" id="KW-0812">Transmembrane</keyword>
<name>A0A399J797_9MICC</name>
<comment type="caution">
    <text evidence="2">The sequence shown here is derived from an EMBL/GenBank/DDBJ whole genome shotgun (WGS) entry which is preliminary data.</text>
</comment>
<accession>A0A399J797</accession>